<name>A0A0E9V6E2_ANGAN</name>
<reference evidence="1" key="1">
    <citation type="submission" date="2014-11" db="EMBL/GenBank/DDBJ databases">
        <authorList>
            <person name="Amaro Gonzalez C."/>
        </authorList>
    </citation>
    <scope>NUCLEOTIDE SEQUENCE</scope>
</reference>
<reference evidence="1" key="2">
    <citation type="journal article" date="2015" name="Fish Shellfish Immunol.">
        <title>Early steps in the European eel (Anguilla anguilla)-Vibrio vulnificus interaction in the gills: Role of the RtxA13 toxin.</title>
        <authorList>
            <person name="Callol A."/>
            <person name="Pajuelo D."/>
            <person name="Ebbesson L."/>
            <person name="Teles M."/>
            <person name="MacKenzie S."/>
            <person name="Amaro C."/>
        </authorList>
    </citation>
    <scope>NUCLEOTIDE SEQUENCE</scope>
</reference>
<dbReference type="AlphaFoldDB" id="A0A0E9V6E2"/>
<organism evidence="1">
    <name type="scientific">Anguilla anguilla</name>
    <name type="common">European freshwater eel</name>
    <name type="synonym">Muraena anguilla</name>
    <dbReference type="NCBI Taxonomy" id="7936"/>
    <lineage>
        <taxon>Eukaryota</taxon>
        <taxon>Metazoa</taxon>
        <taxon>Chordata</taxon>
        <taxon>Craniata</taxon>
        <taxon>Vertebrata</taxon>
        <taxon>Euteleostomi</taxon>
        <taxon>Actinopterygii</taxon>
        <taxon>Neopterygii</taxon>
        <taxon>Teleostei</taxon>
        <taxon>Anguilliformes</taxon>
        <taxon>Anguillidae</taxon>
        <taxon>Anguilla</taxon>
    </lineage>
</organism>
<accession>A0A0E9V6E2</accession>
<sequence length="39" mass="4433">MPITFFFILVTCPHSDSSFHTLENSDEFGTLKVWASVDI</sequence>
<dbReference type="EMBL" id="GBXM01035557">
    <property type="protein sequence ID" value="JAH73020.1"/>
    <property type="molecule type" value="Transcribed_RNA"/>
</dbReference>
<evidence type="ECO:0000313" key="1">
    <source>
        <dbReference type="EMBL" id="JAH73020.1"/>
    </source>
</evidence>
<protein>
    <submittedName>
        <fullName evidence="1">Uncharacterized protein</fullName>
    </submittedName>
</protein>
<proteinExistence type="predicted"/>